<dbReference type="AlphaFoldDB" id="A0A978UC85"/>
<reference evidence="2" key="1">
    <citation type="journal article" date="2021" name="Front. Plant Sci.">
        <title>Chromosome-Scale Genome Assembly for Chinese Sour Jujube and Insights Into Its Genome Evolution and Domestication Signature.</title>
        <authorList>
            <person name="Shen L.-Y."/>
            <person name="Luo H."/>
            <person name="Wang X.-L."/>
            <person name="Wang X.-M."/>
            <person name="Qiu X.-J."/>
            <person name="Liu H."/>
            <person name="Zhou S.-S."/>
            <person name="Jia K.-H."/>
            <person name="Nie S."/>
            <person name="Bao Y.-T."/>
            <person name="Zhang R.-G."/>
            <person name="Yun Q.-Z."/>
            <person name="Chai Y.-H."/>
            <person name="Lu J.-Y."/>
            <person name="Li Y."/>
            <person name="Zhao S.-W."/>
            <person name="Mao J.-F."/>
            <person name="Jia S.-G."/>
            <person name="Mao Y.-M."/>
        </authorList>
    </citation>
    <scope>NUCLEOTIDE SEQUENCE</scope>
    <source>
        <strain evidence="2">AT0</strain>
        <tissue evidence="2">Leaf</tissue>
    </source>
</reference>
<name>A0A978UC85_ZIZJJ</name>
<evidence type="ECO:0000313" key="2">
    <source>
        <dbReference type="EMBL" id="KAH7512378.1"/>
    </source>
</evidence>
<dbReference type="PANTHER" id="PTHR46288:SF27">
    <property type="entry name" value="CYSTEINE_HISTIDINE-RICH C1 DOMAIN FAMILY PROTEIN"/>
    <property type="match status" value="1"/>
</dbReference>
<dbReference type="PANTHER" id="PTHR46288">
    <property type="entry name" value="PHORBOL-ESTER/DAG-TYPE DOMAIN-CONTAINING PROTEIN"/>
    <property type="match status" value="1"/>
</dbReference>
<evidence type="ECO:0000256" key="1">
    <source>
        <dbReference type="SAM" id="MobiDB-lite"/>
    </source>
</evidence>
<dbReference type="InterPro" id="IPR046349">
    <property type="entry name" value="C1-like_sf"/>
</dbReference>
<evidence type="ECO:0000313" key="3">
    <source>
        <dbReference type="Proteomes" id="UP000813462"/>
    </source>
</evidence>
<organism evidence="2 3">
    <name type="scientific">Ziziphus jujuba var. spinosa</name>
    <dbReference type="NCBI Taxonomy" id="714518"/>
    <lineage>
        <taxon>Eukaryota</taxon>
        <taxon>Viridiplantae</taxon>
        <taxon>Streptophyta</taxon>
        <taxon>Embryophyta</taxon>
        <taxon>Tracheophyta</taxon>
        <taxon>Spermatophyta</taxon>
        <taxon>Magnoliopsida</taxon>
        <taxon>eudicotyledons</taxon>
        <taxon>Gunneridae</taxon>
        <taxon>Pentapetalae</taxon>
        <taxon>rosids</taxon>
        <taxon>fabids</taxon>
        <taxon>Rosales</taxon>
        <taxon>Rhamnaceae</taxon>
        <taxon>Paliureae</taxon>
        <taxon>Ziziphus</taxon>
    </lineage>
</organism>
<dbReference type="EMBL" id="JAEACU010000012">
    <property type="protein sequence ID" value="KAH7512378.1"/>
    <property type="molecule type" value="Genomic_DNA"/>
</dbReference>
<gene>
    <name evidence="2" type="ORF">FEM48_Zijuj12G0084600</name>
</gene>
<dbReference type="SUPFAM" id="SSF57889">
    <property type="entry name" value="Cysteine-rich domain"/>
    <property type="match status" value="1"/>
</dbReference>
<comment type="caution">
    <text evidence="2">The sequence shown here is derived from an EMBL/GenBank/DDBJ whole genome shotgun (WGS) entry which is preliminary data.</text>
</comment>
<accession>A0A978UC85</accession>
<dbReference type="Proteomes" id="UP000813462">
    <property type="component" value="Unassembled WGS sequence"/>
</dbReference>
<proteinExistence type="predicted"/>
<sequence>MFVISVTKNGLEFMDLQLFRRQLSGAHLLCNHGGEARTIQRRKCLGWAPYEAQTQEEEDGSMSVLEQLAEQKAQTEIMALRTHNRYYSHTYSCSSDQSNYLLHKSCADLSHEIQHPLHQKHLLLLLLVALPYDGTRNIICDACHTLCRSSFTYNCSLCNFDLHAKIVGLPIGRLLNRNLTNTKSPATVTWSFEADNPADDKLCESHSFIVSDPSPGQTHSNERGPLQLFAARHRPPVSS</sequence>
<feature type="region of interest" description="Disordered" evidence="1">
    <location>
        <begin position="211"/>
        <end position="239"/>
    </location>
</feature>
<protein>
    <submittedName>
        <fullName evidence="2">Uncharacterized protein</fullName>
    </submittedName>
</protein>